<dbReference type="Pfam" id="PF13426">
    <property type="entry name" value="PAS_9"/>
    <property type="match status" value="1"/>
</dbReference>
<dbReference type="InterPro" id="IPR003594">
    <property type="entry name" value="HATPase_dom"/>
</dbReference>
<dbReference type="EC" id="2.7.13.3" evidence="2"/>
<feature type="domain" description="PAS" evidence="8">
    <location>
        <begin position="142"/>
        <end position="187"/>
    </location>
</feature>
<keyword evidence="11" id="KW-1185">Reference proteome</keyword>
<dbReference type="CDD" id="cd00075">
    <property type="entry name" value="HATPase"/>
    <property type="match status" value="1"/>
</dbReference>
<keyword evidence="5" id="KW-0418">Kinase</keyword>
<dbReference type="GO" id="GO:0004673">
    <property type="term" value="F:protein histidine kinase activity"/>
    <property type="evidence" value="ECO:0007669"/>
    <property type="project" value="UniProtKB-EC"/>
</dbReference>
<dbReference type="EMBL" id="SRRZ01000079">
    <property type="protein sequence ID" value="NQE36263.1"/>
    <property type="molecule type" value="Genomic_DNA"/>
</dbReference>
<dbReference type="Pfam" id="PF02518">
    <property type="entry name" value="HATPase_c"/>
    <property type="match status" value="1"/>
</dbReference>
<protein>
    <recommendedName>
        <fullName evidence="2">histidine kinase</fullName>
        <ecNumber evidence="2">2.7.13.3</ecNumber>
    </recommendedName>
</protein>
<proteinExistence type="predicted"/>
<dbReference type="RefSeq" id="WP_172190186.1">
    <property type="nucleotide sequence ID" value="NZ_CAWPPK010000295.1"/>
</dbReference>
<feature type="domain" description="PAC" evidence="9">
    <location>
        <begin position="215"/>
        <end position="267"/>
    </location>
</feature>
<dbReference type="PANTHER" id="PTHR43711">
    <property type="entry name" value="TWO-COMPONENT HISTIDINE KINASE"/>
    <property type="match status" value="1"/>
</dbReference>
<dbReference type="Proteomes" id="UP000702425">
    <property type="component" value="Unassembled WGS sequence"/>
</dbReference>
<evidence type="ECO:0000313" key="11">
    <source>
        <dbReference type="Proteomes" id="UP000702425"/>
    </source>
</evidence>
<gene>
    <name evidence="10" type="primary">arcB_12</name>
    <name evidence="10" type="ORF">E5S67_04026</name>
</gene>
<keyword evidence="4 10" id="KW-0808">Transferase</keyword>
<dbReference type="PRINTS" id="PR00344">
    <property type="entry name" value="BCTRLSENSOR"/>
</dbReference>
<dbReference type="PROSITE" id="PS50109">
    <property type="entry name" value="HIS_KIN"/>
    <property type="match status" value="1"/>
</dbReference>
<dbReference type="Gene3D" id="3.30.450.20">
    <property type="entry name" value="PAS domain"/>
    <property type="match status" value="1"/>
</dbReference>
<dbReference type="PANTHER" id="PTHR43711:SF26">
    <property type="entry name" value="SENSOR HISTIDINE KINASE RCSC"/>
    <property type="match status" value="1"/>
</dbReference>
<evidence type="ECO:0000259" key="9">
    <source>
        <dbReference type="PROSITE" id="PS50113"/>
    </source>
</evidence>
<dbReference type="SMART" id="SM00388">
    <property type="entry name" value="HisKA"/>
    <property type="match status" value="1"/>
</dbReference>
<dbReference type="InterPro" id="IPR005467">
    <property type="entry name" value="His_kinase_dom"/>
</dbReference>
<dbReference type="InterPro" id="IPR036097">
    <property type="entry name" value="HisK_dim/P_sf"/>
</dbReference>
<evidence type="ECO:0000256" key="4">
    <source>
        <dbReference type="ARBA" id="ARBA00022679"/>
    </source>
</evidence>
<dbReference type="InterPro" id="IPR001610">
    <property type="entry name" value="PAC"/>
</dbReference>
<dbReference type="SMART" id="SM00387">
    <property type="entry name" value="HATPase_c"/>
    <property type="match status" value="1"/>
</dbReference>
<dbReference type="NCBIfam" id="TIGR00229">
    <property type="entry name" value="sensory_box"/>
    <property type="match status" value="1"/>
</dbReference>
<evidence type="ECO:0000313" key="10">
    <source>
        <dbReference type="EMBL" id="NQE36263.1"/>
    </source>
</evidence>
<dbReference type="Gene3D" id="3.30.565.10">
    <property type="entry name" value="Histidine kinase-like ATPase, C-terminal domain"/>
    <property type="match status" value="1"/>
</dbReference>
<dbReference type="PROSITE" id="PS50113">
    <property type="entry name" value="PAC"/>
    <property type="match status" value="1"/>
</dbReference>
<accession>A0ABX2D1C2</accession>
<evidence type="ECO:0000256" key="6">
    <source>
        <dbReference type="ARBA" id="ARBA00023012"/>
    </source>
</evidence>
<comment type="catalytic activity">
    <reaction evidence="1">
        <text>ATP + protein L-histidine = ADP + protein N-phospho-L-histidine.</text>
        <dbReference type="EC" id="2.7.13.3"/>
    </reaction>
</comment>
<evidence type="ECO:0000256" key="3">
    <source>
        <dbReference type="ARBA" id="ARBA00022553"/>
    </source>
</evidence>
<dbReference type="CDD" id="cd00130">
    <property type="entry name" value="PAS"/>
    <property type="match status" value="1"/>
</dbReference>
<organism evidence="10 11">
    <name type="scientific">Microcoleus asticus IPMA8</name>
    <dbReference type="NCBI Taxonomy" id="2563858"/>
    <lineage>
        <taxon>Bacteria</taxon>
        <taxon>Bacillati</taxon>
        <taxon>Cyanobacteriota</taxon>
        <taxon>Cyanophyceae</taxon>
        <taxon>Oscillatoriophycideae</taxon>
        <taxon>Oscillatoriales</taxon>
        <taxon>Microcoleaceae</taxon>
        <taxon>Microcoleus</taxon>
        <taxon>Microcoleus asticus</taxon>
    </lineage>
</organism>
<dbReference type="SMART" id="SM00086">
    <property type="entry name" value="PAC"/>
    <property type="match status" value="1"/>
</dbReference>
<evidence type="ECO:0000256" key="5">
    <source>
        <dbReference type="ARBA" id="ARBA00022777"/>
    </source>
</evidence>
<comment type="caution">
    <text evidence="10">The sequence shown here is derived from an EMBL/GenBank/DDBJ whole genome shotgun (WGS) entry which is preliminary data.</text>
</comment>
<evidence type="ECO:0000256" key="2">
    <source>
        <dbReference type="ARBA" id="ARBA00012438"/>
    </source>
</evidence>
<dbReference type="SUPFAM" id="SSF47384">
    <property type="entry name" value="Homodimeric domain of signal transducing histidine kinase"/>
    <property type="match status" value="1"/>
</dbReference>
<dbReference type="InterPro" id="IPR003661">
    <property type="entry name" value="HisK_dim/P_dom"/>
</dbReference>
<reference evidence="10 11" key="1">
    <citation type="journal article" date="2020" name="Sci. Rep.">
        <title>A novel cyanobacterial geosmin producer, revising GeoA distribution and dispersion patterns in Bacteria.</title>
        <authorList>
            <person name="Churro C."/>
            <person name="Semedo-Aguiar A.P."/>
            <person name="Silva A.D."/>
            <person name="Pereira-Leal J.B."/>
            <person name="Leite R.B."/>
        </authorList>
    </citation>
    <scope>NUCLEOTIDE SEQUENCE [LARGE SCALE GENOMIC DNA]</scope>
    <source>
        <strain evidence="10 11">IPMA8</strain>
    </source>
</reference>
<dbReference type="InterPro" id="IPR035965">
    <property type="entry name" value="PAS-like_dom_sf"/>
</dbReference>
<dbReference type="Pfam" id="PF00512">
    <property type="entry name" value="HisKA"/>
    <property type="match status" value="1"/>
</dbReference>
<dbReference type="PROSITE" id="PS50112">
    <property type="entry name" value="PAS"/>
    <property type="match status" value="1"/>
</dbReference>
<dbReference type="SUPFAM" id="SSF55785">
    <property type="entry name" value="PYP-like sensor domain (PAS domain)"/>
    <property type="match status" value="1"/>
</dbReference>
<dbReference type="InterPro" id="IPR036890">
    <property type="entry name" value="HATPase_C_sf"/>
</dbReference>
<dbReference type="InterPro" id="IPR004358">
    <property type="entry name" value="Sig_transdc_His_kin-like_C"/>
</dbReference>
<dbReference type="Gene3D" id="1.10.287.130">
    <property type="match status" value="1"/>
</dbReference>
<name>A0ABX2D1C2_9CYAN</name>
<dbReference type="SUPFAM" id="SSF55874">
    <property type="entry name" value="ATPase domain of HSP90 chaperone/DNA topoisomerase II/histidine kinase"/>
    <property type="match status" value="1"/>
</dbReference>
<evidence type="ECO:0000259" key="8">
    <source>
        <dbReference type="PROSITE" id="PS50112"/>
    </source>
</evidence>
<dbReference type="InterPro" id="IPR000014">
    <property type="entry name" value="PAS"/>
</dbReference>
<keyword evidence="3" id="KW-0597">Phosphoprotein</keyword>
<dbReference type="SMART" id="SM00091">
    <property type="entry name" value="PAS"/>
    <property type="match status" value="1"/>
</dbReference>
<dbReference type="InterPro" id="IPR050736">
    <property type="entry name" value="Sensor_HK_Regulatory"/>
</dbReference>
<evidence type="ECO:0000256" key="1">
    <source>
        <dbReference type="ARBA" id="ARBA00000085"/>
    </source>
</evidence>
<feature type="domain" description="Histidine kinase" evidence="7">
    <location>
        <begin position="285"/>
        <end position="515"/>
    </location>
</feature>
<evidence type="ECO:0000259" key="7">
    <source>
        <dbReference type="PROSITE" id="PS50109"/>
    </source>
</evidence>
<keyword evidence="6" id="KW-0902">Two-component regulatory system</keyword>
<sequence length="520" mass="59157">MNPLLKKLLEPRKTEYFVVNHHFIIQETSAKVQHYADTPGYAIPGADARTSFPELIGIENILMSIIMGRLPSFDLKGIARFADHNRPLYFDMLAIKHEDEQEDVPSKLLILIEDATEKMVMKQSLIQRANEANLLVSALAASNDYIDKVIRSMGDALLVTTTLGTIKTVNQSAQWLFGYSEAELIGRPLSTIVVEEKLLYQARHRYILSHKELLKELEVICTTKAGEEIWVEFSCAPIQTELQELYDFIYIGRDITERKQKEIEIRRSLAKEQELRQVKSRFFSMLAHEFGNPLNTILFATKILQDYGDQITHEEKQEYLEHVKSASKHMAQLLDDVRLLSSAEAGKLEFNPAPVDLQKFCSELVESIKISYAKNHTINFICPELVPPGKKIENESEETQNWPALDAKLLRHILTNLLSNAVKYSPIHSNIYFELNCDNEEAKFQIKDAGIGIPIEDREQLFESYYRAQNVGKIPGTGLGLSIVKLCVELHGGQIEFSSDKGLGTTFAVKIPFYKQRPID</sequence>
<dbReference type="CDD" id="cd00082">
    <property type="entry name" value="HisKA"/>
    <property type="match status" value="1"/>
</dbReference>
<dbReference type="InterPro" id="IPR000700">
    <property type="entry name" value="PAS-assoc_C"/>
</dbReference>